<evidence type="ECO:0000259" key="1">
    <source>
        <dbReference type="Pfam" id="PF07581"/>
    </source>
</evidence>
<organism evidence="2 3">
    <name type="scientific">Enterococcus alishanensis</name>
    <dbReference type="NCBI Taxonomy" id="1303817"/>
    <lineage>
        <taxon>Bacteria</taxon>
        <taxon>Bacillati</taxon>
        <taxon>Bacillota</taxon>
        <taxon>Bacilli</taxon>
        <taxon>Lactobacillales</taxon>
        <taxon>Enterococcaceae</taxon>
        <taxon>Enterococcus</taxon>
    </lineage>
</organism>
<dbReference type="EMBL" id="JAHUZB010000039">
    <property type="protein sequence ID" value="MBV7392563.1"/>
    <property type="molecule type" value="Genomic_DNA"/>
</dbReference>
<accession>A0ABS6TI36</accession>
<dbReference type="Proteomes" id="UP000774130">
    <property type="component" value="Unassembled WGS sequence"/>
</dbReference>
<dbReference type="InterPro" id="IPR011493">
    <property type="entry name" value="GLUG"/>
</dbReference>
<sequence length="137" mass="13865">MFASIINGTVRNLKVDRAMVSGSQSPQAMQLGVLAGSNFGNISNVHVTNSMVIGSRNSHVMGGLVGNYFGGDINNASFSGNVVGNANSTAIGGLIGLAQETPRAKQISNSWVTAYISGSGHRGNVAVGGLVGKNMGA</sequence>
<dbReference type="RefSeq" id="WP_218327773.1">
    <property type="nucleotide sequence ID" value="NZ_JAHUZB010000039.1"/>
</dbReference>
<feature type="non-terminal residue" evidence="2">
    <location>
        <position position="137"/>
    </location>
</feature>
<gene>
    <name evidence="2" type="ORF">KUA55_18185</name>
</gene>
<dbReference type="Pfam" id="PF07581">
    <property type="entry name" value="Glug"/>
    <property type="match status" value="1"/>
</dbReference>
<evidence type="ECO:0000313" key="3">
    <source>
        <dbReference type="Proteomes" id="UP000774130"/>
    </source>
</evidence>
<evidence type="ECO:0000313" key="2">
    <source>
        <dbReference type="EMBL" id="MBV7392563.1"/>
    </source>
</evidence>
<proteinExistence type="predicted"/>
<feature type="domain" description="GLUG" evidence="1">
    <location>
        <begin position="59"/>
        <end position="83"/>
    </location>
</feature>
<comment type="caution">
    <text evidence="2">The sequence shown here is derived from an EMBL/GenBank/DDBJ whole genome shotgun (WGS) entry which is preliminary data.</text>
</comment>
<protein>
    <recommendedName>
        <fullName evidence="1">GLUG domain-containing protein</fullName>
    </recommendedName>
</protein>
<name>A0ABS6TI36_9ENTE</name>
<keyword evidence="3" id="KW-1185">Reference proteome</keyword>
<reference evidence="2 3" key="1">
    <citation type="submission" date="2021-06" db="EMBL/GenBank/DDBJ databases">
        <title>Enterococcus alishanensis sp. nov., a novel lactic acid bacterium isolated from fresh coffee beans.</title>
        <authorList>
            <person name="Chen Y.-S."/>
        </authorList>
    </citation>
    <scope>NUCLEOTIDE SEQUENCE [LARGE SCALE GENOMIC DNA]</scope>
    <source>
        <strain evidence="2 3">ALS3</strain>
    </source>
</reference>